<evidence type="ECO:0000313" key="4">
    <source>
        <dbReference type="EMBL" id="TQL42818.1"/>
    </source>
</evidence>
<dbReference type="Proteomes" id="UP000319094">
    <property type="component" value="Unassembled WGS sequence"/>
</dbReference>
<feature type="active site" evidence="3">
    <location>
        <position position="51"/>
    </location>
</feature>
<dbReference type="GO" id="GO:0005737">
    <property type="term" value="C:cytoplasm"/>
    <property type="evidence" value="ECO:0007669"/>
    <property type="project" value="TreeGrafter"/>
</dbReference>
<dbReference type="PIRSF" id="PIRSF016184">
    <property type="entry name" value="PhzC_PhzF"/>
    <property type="match status" value="1"/>
</dbReference>
<evidence type="ECO:0000256" key="3">
    <source>
        <dbReference type="PIRSR" id="PIRSR016184-1"/>
    </source>
</evidence>
<name>A0A542Y438_9MICO</name>
<dbReference type="RefSeq" id="WP_211359078.1">
    <property type="nucleotide sequence ID" value="NZ_BAAAUY010000009.1"/>
</dbReference>
<dbReference type="InterPro" id="IPR003719">
    <property type="entry name" value="Phenazine_PhzF-like"/>
</dbReference>
<organism evidence="4 5">
    <name type="scientific">Leucobacter komagatae</name>
    <dbReference type="NCBI Taxonomy" id="55969"/>
    <lineage>
        <taxon>Bacteria</taxon>
        <taxon>Bacillati</taxon>
        <taxon>Actinomycetota</taxon>
        <taxon>Actinomycetes</taxon>
        <taxon>Micrococcales</taxon>
        <taxon>Microbacteriaceae</taxon>
        <taxon>Leucobacter</taxon>
    </lineage>
</organism>
<gene>
    <name evidence="4" type="ORF">FB468_0826</name>
</gene>
<dbReference type="Pfam" id="PF02567">
    <property type="entry name" value="PhzC-PhzF"/>
    <property type="match status" value="1"/>
</dbReference>
<dbReference type="SUPFAM" id="SSF54506">
    <property type="entry name" value="Diaminopimelate epimerase-like"/>
    <property type="match status" value="1"/>
</dbReference>
<comment type="similarity">
    <text evidence="1">Belongs to the PhzF family.</text>
</comment>
<reference evidence="4 5" key="1">
    <citation type="submission" date="2019-06" db="EMBL/GenBank/DDBJ databases">
        <title>Sequencing the genomes of 1000 actinobacteria strains.</title>
        <authorList>
            <person name="Klenk H.-P."/>
        </authorList>
    </citation>
    <scope>NUCLEOTIDE SEQUENCE [LARGE SCALE GENOMIC DNA]</scope>
    <source>
        <strain evidence="4 5">DSM 8803</strain>
    </source>
</reference>
<keyword evidence="2" id="KW-0413">Isomerase</keyword>
<dbReference type="GO" id="GO:0016853">
    <property type="term" value="F:isomerase activity"/>
    <property type="evidence" value="ECO:0007669"/>
    <property type="project" value="UniProtKB-KW"/>
</dbReference>
<sequence length="291" mass="30345">MTTLHGAIPTLRYSAFPTPTGGGNPAGVVLDASALTDADRLGLAAELGYSETAFLEPRGDREYRIRYFSPQAEVDFCGHATVAAAVALADAALGAGELLLHTNVGEIRVSVARAEDGFRATLTTVTPKTAELGSGPLTELIAALGWDIEDLDPDLPTGLAFGGLWHPILWARTRERLATLDYDFAALTALMLREGWGTVSLLSRERADLIHSRNAFPIGGVVEDPATGAAAAALGGFLRANGLLPETGEFRVLQGEDMGQPCLLEVDASGDGGVKVSGTAVRISAVPPSVL</sequence>
<evidence type="ECO:0000313" key="5">
    <source>
        <dbReference type="Proteomes" id="UP000319094"/>
    </source>
</evidence>
<dbReference type="PANTHER" id="PTHR13774:SF39">
    <property type="entry name" value="BIOSYNTHESIS PROTEIN, PUTATIVE-RELATED"/>
    <property type="match status" value="1"/>
</dbReference>
<dbReference type="Gene3D" id="3.10.310.10">
    <property type="entry name" value="Diaminopimelate Epimerase, Chain A, domain 1"/>
    <property type="match status" value="2"/>
</dbReference>
<protein>
    <submittedName>
        <fullName evidence="4">PhzF family phenazine biosynthesis protein</fullName>
    </submittedName>
</protein>
<dbReference type="PANTHER" id="PTHR13774">
    <property type="entry name" value="PHENAZINE BIOSYNTHESIS PROTEIN"/>
    <property type="match status" value="1"/>
</dbReference>
<dbReference type="AlphaFoldDB" id="A0A542Y438"/>
<keyword evidence="5" id="KW-1185">Reference proteome</keyword>
<evidence type="ECO:0000256" key="2">
    <source>
        <dbReference type="ARBA" id="ARBA00023235"/>
    </source>
</evidence>
<evidence type="ECO:0000256" key="1">
    <source>
        <dbReference type="ARBA" id="ARBA00008270"/>
    </source>
</evidence>
<proteinExistence type="inferred from homology"/>
<dbReference type="NCBIfam" id="TIGR00654">
    <property type="entry name" value="PhzF_family"/>
    <property type="match status" value="1"/>
</dbReference>
<dbReference type="EMBL" id="VFON01000001">
    <property type="protein sequence ID" value="TQL42818.1"/>
    <property type="molecule type" value="Genomic_DNA"/>
</dbReference>
<accession>A0A542Y438</accession>
<comment type="caution">
    <text evidence="4">The sequence shown here is derived from an EMBL/GenBank/DDBJ whole genome shotgun (WGS) entry which is preliminary data.</text>
</comment>